<evidence type="ECO:0000256" key="3">
    <source>
        <dbReference type="ARBA" id="ARBA00022840"/>
    </source>
</evidence>
<keyword evidence="3 5" id="KW-0067">ATP-binding</keyword>
<dbReference type="InterPro" id="IPR003439">
    <property type="entry name" value="ABC_transporter-like_ATP-bd"/>
</dbReference>
<proteinExistence type="predicted"/>
<evidence type="ECO:0000256" key="1">
    <source>
        <dbReference type="ARBA" id="ARBA00022448"/>
    </source>
</evidence>
<dbReference type="SUPFAM" id="SSF52540">
    <property type="entry name" value="P-loop containing nucleoside triphosphate hydrolases"/>
    <property type="match status" value="1"/>
</dbReference>
<protein>
    <submittedName>
        <fullName evidence="5">ABC transporter ATP-binding protein</fullName>
    </submittedName>
</protein>
<name>A0ABQ1GYA1_9BACL</name>
<dbReference type="PANTHER" id="PTHR42939:SF1">
    <property type="entry name" value="ABC TRANSPORTER ATP-BINDING PROTEIN ALBC-RELATED"/>
    <property type="match status" value="1"/>
</dbReference>
<dbReference type="InterPro" id="IPR027417">
    <property type="entry name" value="P-loop_NTPase"/>
</dbReference>
<keyword evidence="2" id="KW-0547">Nucleotide-binding</keyword>
<dbReference type="EMBL" id="BMHF01000024">
    <property type="protein sequence ID" value="GGA52172.1"/>
    <property type="molecule type" value="Genomic_DNA"/>
</dbReference>
<dbReference type="InterPro" id="IPR003593">
    <property type="entry name" value="AAA+_ATPase"/>
</dbReference>
<evidence type="ECO:0000256" key="2">
    <source>
        <dbReference type="ARBA" id="ARBA00022741"/>
    </source>
</evidence>
<dbReference type="Pfam" id="PF00005">
    <property type="entry name" value="ABC_tran"/>
    <property type="match status" value="1"/>
</dbReference>
<evidence type="ECO:0000313" key="6">
    <source>
        <dbReference type="Proteomes" id="UP000609323"/>
    </source>
</evidence>
<dbReference type="Proteomes" id="UP000609323">
    <property type="component" value="Unassembled WGS sequence"/>
</dbReference>
<sequence>MNAMNHEAANLNTRAQLSDGKPILSIRQVSKSYGSKQALNNITFDIEPGHIVGLLGTNGSGKSTLMRIAAGLVQPSAGSAQVCGEPIGIRTKGMVSFMPDVPVTEDWMKVQDAISYYRDFYADFDKAKASEMLQFMKLNPRDRVNSLSKGMLERLQLTLALSRRARLYLLDEPIGGVDPVARGKILDAILEFYDEDSSIVITTHLVRDIERIFDQVALIRNGELVLMDEVETLRTKTGKSVDELFREVFAE</sequence>
<keyword evidence="1" id="KW-0813">Transport</keyword>
<keyword evidence="6" id="KW-1185">Reference proteome</keyword>
<dbReference type="GO" id="GO:0005524">
    <property type="term" value="F:ATP binding"/>
    <property type="evidence" value="ECO:0007669"/>
    <property type="project" value="UniProtKB-KW"/>
</dbReference>
<dbReference type="CDD" id="cd03230">
    <property type="entry name" value="ABC_DR_subfamily_A"/>
    <property type="match status" value="1"/>
</dbReference>
<dbReference type="InterPro" id="IPR051782">
    <property type="entry name" value="ABC_Transporter_VariousFunc"/>
</dbReference>
<reference evidence="6" key="1">
    <citation type="journal article" date="2019" name="Int. J. Syst. Evol. Microbiol.">
        <title>The Global Catalogue of Microorganisms (GCM) 10K type strain sequencing project: providing services to taxonomists for standard genome sequencing and annotation.</title>
        <authorList>
            <consortium name="The Broad Institute Genomics Platform"/>
            <consortium name="The Broad Institute Genome Sequencing Center for Infectious Disease"/>
            <person name="Wu L."/>
            <person name="Ma J."/>
        </authorList>
    </citation>
    <scope>NUCLEOTIDE SEQUENCE [LARGE SCALE GENOMIC DNA]</scope>
    <source>
        <strain evidence="6">CGMCC 1.15044</strain>
    </source>
</reference>
<feature type="domain" description="ABC transporter" evidence="4">
    <location>
        <begin position="24"/>
        <end position="246"/>
    </location>
</feature>
<dbReference type="PANTHER" id="PTHR42939">
    <property type="entry name" value="ABC TRANSPORTER ATP-BINDING PROTEIN ALBC-RELATED"/>
    <property type="match status" value="1"/>
</dbReference>
<dbReference type="SMART" id="SM00382">
    <property type="entry name" value="AAA"/>
    <property type="match status" value="1"/>
</dbReference>
<comment type="caution">
    <text evidence="5">The sequence shown here is derived from an EMBL/GenBank/DDBJ whole genome shotgun (WGS) entry which is preliminary data.</text>
</comment>
<evidence type="ECO:0000313" key="5">
    <source>
        <dbReference type="EMBL" id="GGA52172.1"/>
    </source>
</evidence>
<gene>
    <name evidence="5" type="ORF">GCM10010917_41770</name>
</gene>
<dbReference type="Gene3D" id="3.40.50.300">
    <property type="entry name" value="P-loop containing nucleotide triphosphate hydrolases"/>
    <property type="match status" value="1"/>
</dbReference>
<dbReference type="PROSITE" id="PS50893">
    <property type="entry name" value="ABC_TRANSPORTER_2"/>
    <property type="match status" value="1"/>
</dbReference>
<organism evidence="5 6">
    <name type="scientific">Paenibacillus physcomitrellae</name>
    <dbReference type="NCBI Taxonomy" id="1619311"/>
    <lineage>
        <taxon>Bacteria</taxon>
        <taxon>Bacillati</taxon>
        <taxon>Bacillota</taxon>
        <taxon>Bacilli</taxon>
        <taxon>Bacillales</taxon>
        <taxon>Paenibacillaceae</taxon>
        <taxon>Paenibacillus</taxon>
    </lineage>
</organism>
<evidence type="ECO:0000259" key="4">
    <source>
        <dbReference type="PROSITE" id="PS50893"/>
    </source>
</evidence>
<accession>A0ABQ1GYA1</accession>